<dbReference type="GO" id="GO:0006952">
    <property type="term" value="P:defense response"/>
    <property type="evidence" value="ECO:0007669"/>
    <property type="project" value="UniProtKB-KW"/>
</dbReference>
<dbReference type="InterPro" id="IPR032675">
    <property type="entry name" value="LRR_dom_sf"/>
</dbReference>
<evidence type="ECO:0000313" key="5">
    <source>
        <dbReference type="Proteomes" id="UP000813462"/>
    </source>
</evidence>
<dbReference type="OrthoDB" id="2016095at2759"/>
<proteinExistence type="inferred from homology"/>
<dbReference type="Gene3D" id="3.80.10.10">
    <property type="entry name" value="Ribonuclease Inhibitor"/>
    <property type="match status" value="1"/>
</dbReference>
<organism evidence="4 5">
    <name type="scientific">Ziziphus jujuba var. spinosa</name>
    <dbReference type="NCBI Taxonomy" id="714518"/>
    <lineage>
        <taxon>Eukaryota</taxon>
        <taxon>Viridiplantae</taxon>
        <taxon>Streptophyta</taxon>
        <taxon>Embryophyta</taxon>
        <taxon>Tracheophyta</taxon>
        <taxon>Spermatophyta</taxon>
        <taxon>Magnoliopsida</taxon>
        <taxon>eudicotyledons</taxon>
        <taxon>Gunneridae</taxon>
        <taxon>Pentapetalae</taxon>
        <taxon>rosids</taxon>
        <taxon>fabids</taxon>
        <taxon>Rosales</taxon>
        <taxon>Rhamnaceae</taxon>
        <taxon>Paliureae</taxon>
        <taxon>Ziziphus</taxon>
    </lineage>
</organism>
<evidence type="ECO:0000256" key="1">
    <source>
        <dbReference type="ARBA" id="ARBA00008894"/>
    </source>
</evidence>
<dbReference type="InterPro" id="IPR008808">
    <property type="entry name" value="Powdery_mildew-R_dom"/>
</dbReference>
<protein>
    <recommendedName>
        <fullName evidence="3">RPW8 domain-containing protein</fullName>
    </recommendedName>
</protein>
<gene>
    <name evidence="4" type="ORF">FEM48_ZijujUnG0080500</name>
</gene>
<dbReference type="Gene3D" id="1.10.10.10">
    <property type="entry name" value="Winged helix-like DNA-binding domain superfamily/Winged helix DNA-binding domain"/>
    <property type="match status" value="1"/>
</dbReference>
<dbReference type="AlphaFoldDB" id="A0A978U8N4"/>
<dbReference type="InterPro" id="IPR036388">
    <property type="entry name" value="WH-like_DNA-bd_sf"/>
</dbReference>
<comment type="caution">
    <text evidence="4">The sequence shown here is derived from an EMBL/GenBank/DDBJ whole genome shotgun (WGS) entry which is preliminary data.</text>
</comment>
<dbReference type="EMBL" id="JAEACU010000314">
    <property type="protein sequence ID" value="KAH7510829.1"/>
    <property type="molecule type" value="Genomic_DNA"/>
</dbReference>
<dbReference type="SUPFAM" id="SSF52540">
    <property type="entry name" value="P-loop containing nucleoside triphosphate hydrolases"/>
    <property type="match status" value="1"/>
</dbReference>
<accession>A0A978U8N4</accession>
<evidence type="ECO:0000256" key="2">
    <source>
        <dbReference type="ARBA" id="ARBA00022821"/>
    </source>
</evidence>
<comment type="similarity">
    <text evidence="1">Belongs to the disease resistance NB-LRR family.</text>
</comment>
<feature type="domain" description="RPW8" evidence="3">
    <location>
        <begin position="1"/>
        <end position="150"/>
    </location>
</feature>
<dbReference type="PANTHER" id="PTHR36766">
    <property type="entry name" value="PLANT BROAD-SPECTRUM MILDEW RESISTANCE PROTEIN RPW8"/>
    <property type="match status" value="1"/>
</dbReference>
<dbReference type="PANTHER" id="PTHR36766:SF3">
    <property type="entry name" value="RPW8 DOMAIN-CONTAINING PROTEIN"/>
    <property type="match status" value="1"/>
</dbReference>
<reference evidence="4" key="1">
    <citation type="journal article" date="2021" name="Front. Plant Sci.">
        <title>Chromosome-Scale Genome Assembly for Chinese Sour Jujube and Insights Into Its Genome Evolution and Domestication Signature.</title>
        <authorList>
            <person name="Shen L.-Y."/>
            <person name="Luo H."/>
            <person name="Wang X.-L."/>
            <person name="Wang X.-M."/>
            <person name="Qiu X.-J."/>
            <person name="Liu H."/>
            <person name="Zhou S.-S."/>
            <person name="Jia K.-H."/>
            <person name="Nie S."/>
            <person name="Bao Y.-T."/>
            <person name="Zhang R.-G."/>
            <person name="Yun Q.-Z."/>
            <person name="Chai Y.-H."/>
            <person name="Lu J.-Y."/>
            <person name="Li Y."/>
            <person name="Zhao S.-W."/>
            <person name="Mao J.-F."/>
            <person name="Jia S.-G."/>
            <person name="Mao Y.-M."/>
        </authorList>
    </citation>
    <scope>NUCLEOTIDE SEQUENCE</scope>
    <source>
        <strain evidence="4">AT0</strain>
        <tissue evidence="4">Leaf</tissue>
    </source>
</reference>
<name>A0A978U8N4_ZIZJJ</name>
<dbReference type="Proteomes" id="UP000813462">
    <property type="component" value="Unassembled WGS sequence"/>
</dbReference>
<keyword evidence="2" id="KW-0611">Plant defense</keyword>
<dbReference type="PROSITE" id="PS51153">
    <property type="entry name" value="RPW8"/>
    <property type="match status" value="1"/>
</dbReference>
<dbReference type="InterPro" id="IPR002182">
    <property type="entry name" value="NB-ARC"/>
</dbReference>
<dbReference type="Pfam" id="PF05659">
    <property type="entry name" value="RPW8"/>
    <property type="match status" value="1"/>
</dbReference>
<dbReference type="SUPFAM" id="SSF52047">
    <property type="entry name" value="RNI-like"/>
    <property type="match status" value="1"/>
</dbReference>
<evidence type="ECO:0000259" key="3">
    <source>
        <dbReference type="PROSITE" id="PS51153"/>
    </source>
</evidence>
<dbReference type="Gene3D" id="3.40.50.300">
    <property type="entry name" value="P-loop containing nucleotide triphosphate hydrolases"/>
    <property type="match status" value="1"/>
</dbReference>
<dbReference type="InterPro" id="IPR027417">
    <property type="entry name" value="P-loop_NTPase"/>
</dbReference>
<sequence length="823" mass="94062">MPVDYAGAAIGAAFGALFNVVKEIIDKNLMFKPMLKSLQATLNSLEPLITQIKKYNDDLDLPEGETTDFKLEMENGAELVRKCCKVNRFNICFKPHFTDKLIHLDDTLKRLIFILTVQGVRDFKKNLTLTQDIHSVIVRDGSSSNRLVYNQIDVPTISSCDVPDDLPSLIVGLDKPLNELKTRLLNNGAPLLVVNGMGGVGKTLLAQKFCHDDEVKEKFKSNIFFVCVSKTPPTLNLIVQQLYKHTEDEVPDLPNEAVAVRYLKQLLNKLSPSPILLVLDDVWPGSESLIQNFVVQIKEYKILVTSRSQLSGFGPPNFAPPYHLNPLNDKDAMTLFRFWACLEDGSSHIPYDIVKQMVDYYKVFPLALKIVAGSLTGEPAEIWQRRLKECSNGSATLSSETELRTRLQSYIDDLKISEKECFMDLGSFPEDQRISAVSLVDMWTEFYELEEDDEAFFKLFDLTVPNLANLVVTRKDVNEVDGYYSEHFVTQHDLLRDLAIHQSIQDPVGQRKRLIMNLRGDNLPRWWKEHKQQPFNAHLLSISTDEMYSSKWFDMQLPEAKVLILNFRTKDYTLPKFVENMDQLKVLIVTNYSFFPAEVGNFQLLGSLNNLKRIRLERISIPSLSKTPVQLENLRKISLFLCSIGEAFSNCSIKISELLPNLEEMNVDFCNDFVELPAELCDIIHMKRLSITHCPKLSAIPDEIGKLVNLEVLRLRSCISLLELPDSIRNLSKLTFLDISDCISIRNLPEDIGELCNLRKLNMKHCSRLQELPPSVMDLEKLKELVCDEEIKQLWEPFLPCLDNLNMTLTKEDINLNWLPQFP</sequence>
<dbReference type="GO" id="GO:0043531">
    <property type="term" value="F:ADP binding"/>
    <property type="evidence" value="ECO:0007669"/>
    <property type="project" value="InterPro"/>
</dbReference>
<evidence type="ECO:0000313" key="4">
    <source>
        <dbReference type="EMBL" id="KAH7510829.1"/>
    </source>
</evidence>
<dbReference type="PRINTS" id="PR00364">
    <property type="entry name" value="DISEASERSIST"/>
</dbReference>
<dbReference type="Pfam" id="PF00931">
    <property type="entry name" value="NB-ARC"/>
    <property type="match status" value="1"/>
</dbReference>